<name>A0A5B7JQX8_PORTR</name>
<keyword evidence="2" id="KW-1185">Reference proteome</keyword>
<comment type="caution">
    <text evidence="1">The sequence shown here is derived from an EMBL/GenBank/DDBJ whole genome shotgun (WGS) entry which is preliminary data.</text>
</comment>
<protein>
    <submittedName>
        <fullName evidence="1">Uncharacterized protein</fullName>
    </submittedName>
</protein>
<evidence type="ECO:0000313" key="2">
    <source>
        <dbReference type="Proteomes" id="UP000324222"/>
    </source>
</evidence>
<reference evidence="1 2" key="1">
    <citation type="submission" date="2019-05" db="EMBL/GenBank/DDBJ databases">
        <title>Another draft genome of Portunus trituberculatus and its Hox gene families provides insights of decapod evolution.</title>
        <authorList>
            <person name="Jeong J.-H."/>
            <person name="Song I."/>
            <person name="Kim S."/>
            <person name="Choi T."/>
            <person name="Kim D."/>
            <person name="Ryu S."/>
            <person name="Kim W."/>
        </authorList>
    </citation>
    <scope>NUCLEOTIDE SEQUENCE [LARGE SCALE GENOMIC DNA]</scope>
    <source>
        <tissue evidence="1">Muscle</tissue>
    </source>
</reference>
<dbReference type="Proteomes" id="UP000324222">
    <property type="component" value="Unassembled WGS sequence"/>
</dbReference>
<sequence length="66" mass="7861">MEISCRLFLPSACKYARSRVWRYRLQSQPQGSVMVRRSTECRVPQSSVRCAACPRVLWLLYYIWSM</sequence>
<dbReference type="AlphaFoldDB" id="A0A5B7JQX8"/>
<proteinExistence type="predicted"/>
<gene>
    <name evidence="1" type="ORF">E2C01_092022</name>
</gene>
<evidence type="ECO:0000313" key="1">
    <source>
        <dbReference type="EMBL" id="MPC96746.1"/>
    </source>
</evidence>
<organism evidence="1 2">
    <name type="scientific">Portunus trituberculatus</name>
    <name type="common">Swimming crab</name>
    <name type="synonym">Neptunus trituberculatus</name>
    <dbReference type="NCBI Taxonomy" id="210409"/>
    <lineage>
        <taxon>Eukaryota</taxon>
        <taxon>Metazoa</taxon>
        <taxon>Ecdysozoa</taxon>
        <taxon>Arthropoda</taxon>
        <taxon>Crustacea</taxon>
        <taxon>Multicrustacea</taxon>
        <taxon>Malacostraca</taxon>
        <taxon>Eumalacostraca</taxon>
        <taxon>Eucarida</taxon>
        <taxon>Decapoda</taxon>
        <taxon>Pleocyemata</taxon>
        <taxon>Brachyura</taxon>
        <taxon>Eubrachyura</taxon>
        <taxon>Portunoidea</taxon>
        <taxon>Portunidae</taxon>
        <taxon>Portuninae</taxon>
        <taxon>Portunus</taxon>
    </lineage>
</organism>
<accession>A0A5B7JQX8</accession>
<dbReference type="EMBL" id="VSRR010107184">
    <property type="protein sequence ID" value="MPC96746.1"/>
    <property type="molecule type" value="Genomic_DNA"/>
</dbReference>